<keyword evidence="1" id="KW-1133">Transmembrane helix</keyword>
<protein>
    <submittedName>
        <fullName evidence="2">Uncharacterized protein</fullName>
    </submittedName>
</protein>
<evidence type="ECO:0000256" key="1">
    <source>
        <dbReference type="SAM" id="Phobius"/>
    </source>
</evidence>
<feature type="transmembrane region" description="Helical" evidence="1">
    <location>
        <begin position="394"/>
        <end position="414"/>
    </location>
</feature>
<evidence type="ECO:0000313" key="3">
    <source>
        <dbReference type="Proteomes" id="UP000054662"/>
    </source>
</evidence>
<evidence type="ECO:0000313" key="2">
    <source>
        <dbReference type="EMBL" id="KTD80217.1"/>
    </source>
</evidence>
<dbReference type="RefSeq" id="WP_058492933.1">
    <property type="nucleotide sequence ID" value="NZ_CBCRUR010000009.1"/>
</dbReference>
<sequence length="461" mass="52227">MIIDDVRKTMIEKNNDLSDTSIHTGEINTVAEVDQWIELLSTESLKINGIRITLNPIVADYFITKFIGMENKPQLKRLELPKIKLLHFVWQNFFAGLNAFTELEFLGLEHSNFDYELDLDYLGAYLKDNPSLRQIDLICEQTILKPIVVHPSGLSMQVPPDPIFKSGKHAKKLCDYLQTNKHLMEFKYGAIFDSISKTILSPEIQQILDANGQAIQRSHAIMNAVHSLKNEYHLNGIINRFQVYLQQSIKNLKDNHQAIELGSNGQPVCLNLMFVPLKEICNLFELAKECKEFNESALKDKLHNQIKYFGTQHALLSKLYKLRGLESEASDHDKVVLQSLRQDILNSWNKAVAIEDSSLRNKEMEVVIKNMIAGCQTAKSKVNDKTSSALIKNIILILGSLLTLGIALGIYAAVTKESRAARGSFFYKDVEISSPAITEVENKLKDFAEDSEKYYADLLAH</sequence>
<dbReference type="AlphaFoldDB" id="A0A0W1AFX9"/>
<dbReference type="PATRIC" id="fig|45076.6.peg.1222"/>
<dbReference type="OrthoDB" id="9994505at2"/>
<keyword evidence="1" id="KW-0812">Transmembrane</keyword>
<keyword evidence="1" id="KW-0472">Membrane</keyword>
<organism evidence="2 3">
    <name type="scientific">Legionella worsleiensis</name>
    <dbReference type="NCBI Taxonomy" id="45076"/>
    <lineage>
        <taxon>Bacteria</taxon>
        <taxon>Pseudomonadati</taxon>
        <taxon>Pseudomonadota</taxon>
        <taxon>Gammaproteobacteria</taxon>
        <taxon>Legionellales</taxon>
        <taxon>Legionellaceae</taxon>
        <taxon>Legionella</taxon>
    </lineage>
</organism>
<dbReference type="EMBL" id="LNZC01000011">
    <property type="protein sequence ID" value="KTD80217.1"/>
    <property type="molecule type" value="Genomic_DNA"/>
</dbReference>
<accession>A0A0W1AFX9</accession>
<name>A0A0W1AFX9_9GAMM</name>
<keyword evidence="3" id="KW-1185">Reference proteome</keyword>
<comment type="caution">
    <text evidence="2">The sequence shown here is derived from an EMBL/GenBank/DDBJ whole genome shotgun (WGS) entry which is preliminary data.</text>
</comment>
<dbReference type="Proteomes" id="UP000054662">
    <property type="component" value="Unassembled WGS sequence"/>
</dbReference>
<reference evidence="2 3" key="1">
    <citation type="submission" date="2015-11" db="EMBL/GenBank/DDBJ databases">
        <title>Genomic analysis of 38 Legionella species identifies large and diverse effector repertoires.</title>
        <authorList>
            <person name="Burstein D."/>
            <person name="Amaro F."/>
            <person name="Zusman T."/>
            <person name="Lifshitz Z."/>
            <person name="Cohen O."/>
            <person name="Gilbert J.A."/>
            <person name="Pupko T."/>
            <person name="Shuman H.A."/>
            <person name="Segal G."/>
        </authorList>
    </citation>
    <scope>NUCLEOTIDE SEQUENCE [LARGE SCALE GENOMIC DNA]</scope>
    <source>
        <strain evidence="2 3">ATCC 49508</strain>
    </source>
</reference>
<gene>
    <name evidence="2" type="ORF">Lwor_1125</name>
</gene>
<proteinExistence type="predicted"/>